<dbReference type="InterPro" id="IPR003746">
    <property type="entry name" value="DUF167"/>
</dbReference>
<comment type="similarity">
    <text evidence="1">Belongs to the UPF0235 family.</text>
</comment>
<dbReference type="SUPFAM" id="SSF69786">
    <property type="entry name" value="YggU-like"/>
    <property type="match status" value="1"/>
</dbReference>
<evidence type="ECO:0000313" key="3">
    <source>
        <dbReference type="Proteomes" id="UP000800036"/>
    </source>
</evidence>
<dbReference type="SMART" id="SM01152">
    <property type="entry name" value="DUF167"/>
    <property type="match status" value="1"/>
</dbReference>
<protein>
    <recommendedName>
        <fullName evidence="4">YggU family protein</fullName>
    </recommendedName>
</protein>
<evidence type="ECO:0008006" key="4">
    <source>
        <dbReference type="Google" id="ProtNLM"/>
    </source>
</evidence>
<name>A0A6A5VS86_9PLEO</name>
<organism evidence="2 3">
    <name type="scientific">Bimuria novae-zelandiae CBS 107.79</name>
    <dbReference type="NCBI Taxonomy" id="1447943"/>
    <lineage>
        <taxon>Eukaryota</taxon>
        <taxon>Fungi</taxon>
        <taxon>Dikarya</taxon>
        <taxon>Ascomycota</taxon>
        <taxon>Pezizomycotina</taxon>
        <taxon>Dothideomycetes</taxon>
        <taxon>Pleosporomycetidae</taxon>
        <taxon>Pleosporales</taxon>
        <taxon>Massarineae</taxon>
        <taxon>Didymosphaeriaceae</taxon>
        <taxon>Bimuria</taxon>
    </lineage>
</organism>
<evidence type="ECO:0000256" key="1">
    <source>
        <dbReference type="ARBA" id="ARBA00010364"/>
    </source>
</evidence>
<dbReference type="OrthoDB" id="244097at2759"/>
<keyword evidence="3" id="KW-1185">Reference proteome</keyword>
<dbReference type="EMBL" id="ML976657">
    <property type="protein sequence ID" value="KAF1979638.1"/>
    <property type="molecule type" value="Genomic_DNA"/>
</dbReference>
<evidence type="ECO:0000313" key="2">
    <source>
        <dbReference type="EMBL" id="KAF1979638.1"/>
    </source>
</evidence>
<dbReference type="Proteomes" id="UP000800036">
    <property type="component" value="Unassembled WGS sequence"/>
</dbReference>
<dbReference type="Gene3D" id="3.30.1200.10">
    <property type="entry name" value="YggU-like"/>
    <property type="match status" value="1"/>
</dbReference>
<gene>
    <name evidence="2" type="ORF">BU23DRAFT_548843</name>
</gene>
<accession>A0A6A5VS86</accession>
<proteinExistence type="inferred from homology"/>
<dbReference type="Pfam" id="PF02594">
    <property type="entry name" value="DUF167"/>
    <property type="match status" value="1"/>
</dbReference>
<dbReference type="InterPro" id="IPR036591">
    <property type="entry name" value="YggU-like_sf"/>
</dbReference>
<sequence>MLSPAIRFTATKGSKTPDGSVQLFCRVKPGVSTRALRLSDDAIEVCVAARAKEGEENKAVREVIVEVSFLVAASLRR</sequence>
<reference evidence="2" key="1">
    <citation type="journal article" date="2020" name="Stud. Mycol.">
        <title>101 Dothideomycetes genomes: a test case for predicting lifestyles and emergence of pathogens.</title>
        <authorList>
            <person name="Haridas S."/>
            <person name="Albert R."/>
            <person name="Binder M."/>
            <person name="Bloem J."/>
            <person name="Labutti K."/>
            <person name="Salamov A."/>
            <person name="Andreopoulos B."/>
            <person name="Baker S."/>
            <person name="Barry K."/>
            <person name="Bills G."/>
            <person name="Bluhm B."/>
            <person name="Cannon C."/>
            <person name="Castanera R."/>
            <person name="Culley D."/>
            <person name="Daum C."/>
            <person name="Ezra D."/>
            <person name="Gonzalez J."/>
            <person name="Henrissat B."/>
            <person name="Kuo A."/>
            <person name="Liang C."/>
            <person name="Lipzen A."/>
            <person name="Lutzoni F."/>
            <person name="Magnuson J."/>
            <person name="Mondo S."/>
            <person name="Nolan M."/>
            <person name="Ohm R."/>
            <person name="Pangilinan J."/>
            <person name="Park H.-J."/>
            <person name="Ramirez L."/>
            <person name="Alfaro M."/>
            <person name="Sun H."/>
            <person name="Tritt A."/>
            <person name="Yoshinaga Y."/>
            <person name="Zwiers L.-H."/>
            <person name="Turgeon B."/>
            <person name="Goodwin S."/>
            <person name="Spatafora J."/>
            <person name="Crous P."/>
            <person name="Grigoriev I."/>
        </authorList>
    </citation>
    <scope>NUCLEOTIDE SEQUENCE</scope>
    <source>
        <strain evidence="2">CBS 107.79</strain>
    </source>
</reference>
<feature type="non-terminal residue" evidence="2">
    <location>
        <position position="77"/>
    </location>
</feature>
<dbReference type="AlphaFoldDB" id="A0A6A5VS86"/>